<dbReference type="EMBL" id="ML002548">
    <property type="protein sequence ID" value="RKP37065.1"/>
    <property type="molecule type" value="Genomic_DNA"/>
</dbReference>
<dbReference type="PROSITE" id="PS50016">
    <property type="entry name" value="ZF_PHD_2"/>
    <property type="match status" value="1"/>
</dbReference>
<name>A0A4P9ZU48_9FUNG</name>
<dbReference type="PANTHER" id="PTHR47636:SF1">
    <property type="entry name" value="TRANSCRIPTIONAL REGULATORY PROTEIN RCO1"/>
    <property type="match status" value="1"/>
</dbReference>
<evidence type="ECO:0000313" key="7">
    <source>
        <dbReference type="Proteomes" id="UP000268162"/>
    </source>
</evidence>
<dbReference type="PANTHER" id="PTHR47636">
    <property type="entry name" value="TRANSCRIPTIONAL REGULATORY PROTEIN RCO1"/>
    <property type="match status" value="1"/>
</dbReference>
<keyword evidence="1" id="KW-0479">Metal-binding</keyword>
<dbReference type="Proteomes" id="UP000268162">
    <property type="component" value="Unassembled WGS sequence"/>
</dbReference>
<proteinExistence type="predicted"/>
<dbReference type="GO" id="GO:0008270">
    <property type="term" value="F:zinc ion binding"/>
    <property type="evidence" value="ECO:0007669"/>
    <property type="project" value="UniProtKB-KW"/>
</dbReference>
<keyword evidence="2 4" id="KW-0863">Zinc-finger</keyword>
<dbReference type="InterPro" id="IPR019787">
    <property type="entry name" value="Znf_PHD-finger"/>
</dbReference>
<gene>
    <name evidence="6" type="ORF">BJ085DRAFT_4099</name>
</gene>
<dbReference type="InterPro" id="IPR019786">
    <property type="entry name" value="Zinc_finger_PHD-type_CS"/>
</dbReference>
<dbReference type="GO" id="GO:0032221">
    <property type="term" value="C:Rpd3S complex"/>
    <property type="evidence" value="ECO:0007669"/>
    <property type="project" value="TreeGrafter"/>
</dbReference>
<dbReference type="STRING" id="215637.A0A4P9ZU48"/>
<dbReference type="Pfam" id="PF00628">
    <property type="entry name" value="PHD"/>
    <property type="match status" value="1"/>
</dbReference>
<keyword evidence="3" id="KW-0862">Zinc</keyword>
<feature type="non-terminal residue" evidence="6">
    <location>
        <position position="1"/>
    </location>
</feature>
<reference evidence="7" key="1">
    <citation type="journal article" date="2018" name="Nat. Microbiol.">
        <title>Leveraging single-cell genomics to expand the fungal tree of life.</title>
        <authorList>
            <person name="Ahrendt S.R."/>
            <person name="Quandt C.A."/>
            <person name="Ciobanu D."/>
            <person name="Clum A."/>
            <person name="Salamov A."/>
            <person name="Andreopoulos B."/>
            <person name="Cheng J.F."/>
            <person name="Woyke T."/>
            <person name="Pelin A."/>
            <person name="Henrissat B."/>
            <person name="Reynolds N.K."/>
            <person name="Benny G.L."/>
            <person name="Smith M.E."/>
            <person name="James T.Y."/>
            <person name="Grigoriev I.V."/>
        </authorList>
    </citation>
    <scope>NUCLEOTIDE SEQUENCE [LARGE SCALE GENOMIC DNA]</scope>
    <source>
        <strain evidence="7">RSA 468</strain>
    </source>
</reference>
<feature type="domain" description="PHD-type" evidence="5">
    <location>
        <begin position="1"/>
        <end position="51"/>
    </location>
</feature>
<dbReference type="SMART" id="SM00249">
    <property type="entry name" value="PHD"/>
    <property type="match status" value="1"/>
</dbReference>
<keyword evidence="7" id="KW-1185">Reference proteome</keyword>
<dbReference type="SUPFAM" id="SSF57903">
    <property type="entry name" value="FYVE/PHD zinc finger"/>
    <property type="match status" value="1"/>
</dbReference>
<dbReference type="GO" id="GO:0006357">
    <property type="term" value="P:regulation of transcription by RNA polymerase II"/>
    <property type="evidence" value="ECO:0007669"/>
    <property type="project" value="TreeGrafter"/>
</dbReference>
<evidence type="ECO:0000313" key="6">
    <source>
        <dbReference type="EMBL" id="RKP37065.1"/>
    </source>
</evidence>
<dbReference type="AlphaFoldDB" id="A0A4P9ZU48"/>
<protein>
    <recommendedName>
        <fullName evidence="5">PHD-type domain-containing protein</fullName>
    </recommendedName>
</protein>
<dbReference type="InterPro" id="IPR001965">
    <property type="entry name" value="Znf_PHD"/>
</dbReference>
<evidence type="ECO:0000259" key="5">
    <source>
        <dbReference type="PROSITE" id="PS50016"/>
    </source>
</evidence>
<dbReference type="InterPro" id="IPR011011">
    <property type="entry name" value="Znf_FYVE_PHD"/>
</dbReference>
<dbReference type="InterPro" id="IPR013083">
    <property type="entry name" value="Znf_RING/FYVE/PHD"/>
</dbReference>
<dbReference type="InterPro" id="IPR052819">
    <property type="entry name" value="Chromatin_regulatory_protein"/>
</dbReference>
<evidence type="ECO:0000256" key="1">
    <source>
        <dbReference type="ARBA" id="ARBA00022723"/>
    </source>
</evidence>
<dbReference type="Gene3D" id="3.30.40.10">
    <property type="entry name" value="Zinc/RING finger domain, C3HC4 (zinc finger)"/>
    <property type="match status" value="1"/>
</dbReference>
<feature type="non-terminal residue" evidence="6">
    <location>
        <position position="111"/>
    </location>
</feature>
<accession>A0A4P9ZU48</accession>
<sequence length="111" mass="12628">EVCEVCHGEGRFICCDACPKVYHLLCLNPPLREPDVRNSDESWYCYSCRPVSNSFSRKPSTLFDPLLKQLDTMSPTVFSLPSTLIHEFQGVAVGPHGEYRDVSKLRPPRTR</sequence>
<dbReference type="PROSITE" id="PS01359">
    <property type="entry name" value="ZF_PHD_1"/>
    <property type="match status" value="1"/>
</dbReference>
<evidence type="ECO:0000256" key="4">
    <source>
        <dbReference type="PROSITE-ProRule" id="PRU00146"/>
    </source>
</evidence>
<evidence type="ECO:0000256" key="3">
    <source>
        <dbReference type="ARBA" id="ARBA00022833"/>
    </source>
</evidence>
<evidence type="ECO:0000256" key="2">
    <source>
        <dbReference type="ARBA" id="ARBA00022771"/>
    </source>
</evidence>
<organism evidence="6 7">
    <name type="scientific">Dimargaris cristalligena</name>
    <dbReference type="NCBI Taxonomy" id="215637"/>
    <lineage>
        <taxon>Eukaryota</taxon>
        <taxon>Fungi</taxon>
        <taxon>Fungi incertae sedis</taxon>
        <taxon>Zoopagomycota</taxon>
        <taxon>Kickxellomycotina</taxon>
        <taxon>Dimargaritomycetes</taxon>
        <taxon>Dimargaritales</taxon>
        <taxon>Dimargaritaceae</taxon>
        <taxon>Dimargaris</taxon>
    </lineage>
</organism>